<dbReference type="PANTHER" id="PTHR11895:SF176">
    <property type="entry name" value="AMIDASE AMID-RELATED"/>
    <property type="match status" value="1"/>
</dbReference>
<dbReference type="InterPro" id="IPR023631">
    <property type="entry name" value="Amidase_dom"/>
</dbReference>
<dbReference type="Gene3D" id="3.90.1300.10">
    <property type="entry name" value="Amidase signature (AS) domain"/>
    <property type="match status" value="1"/>
</dbReference>
<organism evidence="2">
    <name type="scientific">marine metagenome</name>
    <dbReference type="NCBI Taxonomy" id="408172"/>
    <lineage>
        <taxon>unclassified sequences</taxon>
        <taxon>metagenomes</taxon>
        <taxon>ecological metagenomes</taxon>
    </lineage>
</organism>
<evidence type="ECO:0000259" key="1">
    <source>
        <dbReference type="Pfam" id="PF01425"/>
    </source>
</evidence>
<dbReference type="GO" id="GO:0003824">
    <property type="term" value="F:catalytic activity"/>
    <property type="evidence" value="ECO:0007669"/>
    <property type="project" value="InterPro"/>
</dbReference>
<dbReference type="SUPFAM" id="SSF75304">
    <property type="entry name" value="Amidase signature (AS) enzymes"/>
    <property type="match status" value="1"/>
</dbReference>
<dbReference type="EMBL" id="UINC01052485">
    <property type="protein sequence ID" value="SVB67868.1"/>
    <property type="molecule type" value="Genomic_DNA"/>
</dbReference>
<feature type="non-terminal residue" evidence="2">
    <location>
        <position position="140"/>
    </location>
</feature>
<sequence length="140" mass="15748">MAPRNIHYASLLDVAQRLHARELSPVDLTEHMLKRIRVKDKKLRSYATVTEELARQQAKKAEKEILLGRIRSPLHGVPIAVKDLCYTKRLSTAAGMVIHKNFKPKYNATVVQRFADAGAVLLGKLQMTEGAFAEHHPDIS</sequence>
<gene>
    <name evidence="2" type="ORF">METZ01_LOCUS220722</name>
</gene>
<dbReference type="AlphaFoldDB" id="A0A382FXT2"/>
<proteinExistence type="predicted"/>
<evidence type="ECO:0000313" key="2">
    <source>
        <dbReference type="EMBL" id="SVB67868.1"/>
    </source>
</evidence>
<dbReference type="InterPro" id="IPR036928">
    <property type="entry name" value="AS_sf"/>
</dbReference>
<accession>A0A382FXT2</accession>
<dbReference type="InterPro" id="IPR000120">
    <property type="entry name" value="Amidase"/>
</dbReference>
<dbReference type="PANTHER" id="PTHR11895">
    <property type="entry name" value="TRANSAMIDASE"/>
    <property type="match status" value="1"/>
</dbReference>
<dbReference type="Pfam" id="PF01425">
    <property type="entry name" value="Amidase"/>
    <property type="match status" value="1"/>
</dbReference>
<protein>
    <recommendedName>
        <fullName evidence="1">Amidase domain-containing protein</fullName>
    </recommendedName>
</protein>
<name>A0A382FXT2_9ZZZZ</name>
<reference evidence="2" key="1">
    <citation type="submission" date="2018-05" db="EMBL/GenBank/DDBJ databases">
        <authorList>
            <person name="Lanie J.A."/>
            <person name="Ng W.-L."/>
            <person name="Kazmierczak K.M."/>
            <person name="Andrzejewski T.M."/>
            <person name="Davidsen T.M."/>
            <person name="Wayne K.J."/>
            <person name="Tettelin H."/>
            <person name="Glass J.I."/>
            <person name="Rusch D."/>
            <person name="Podicherti R."/>
            <person name="Tsui H.-C.T."/>
            <person name="Winkler M.E."/>
        </authorList>
    </citation>
    <scope>NUCLEOTIDE SEQUENCE</scope>
</reference>
<feature type="domain" description="Amidase" evidence="1">
    <location>
        <begin position="27"/>
        <end position="133"/>
    </location>
</feature>